<proteinExistence type="predicted"/>
<accession>A0A396J4I4</accession>
<dbReference type="Proteomes" id="UP000265566">
    <property type="component" value="Chromosome 2"/>
</dbReference>
<dbReference type="Gramene" id="rna8745">
    <property type="protein sequence ID" value="RHN72976.1"/>
    <property type="gene ID" value="gene8745"/>
</dbReference>
<dbReference type="AlphaFoldDB" id="A0A396J4I4"/>
<sequence length="88" mass="9413">MGINKIGNINIISNACSIRCVIICSCNLQGIIPRAASKQAPEIRPCSRSSGLGASPNLPSGSDPITLKYLDVSQRKVINNHNHNDSKK</sequence>
<dbReference type="EMBL" id="PSQE01000002">
    <property type="protein sequence ID" value="RHN72976.1"/>
    <property type="molecule type" value="Genomic_DNA"/>
</dbReference>
<reference evidence="1" key="1">
    <citation type="journal article" date="2018" name="Nat. Plants">
        <title>Whole-genome landscape of Medicago truncatula symbiotic genes.</title>
        <authorList>
            <person name="Pecrix Y."/>
            <person name="Gamas P."/>
            <person name="Carrere S."/>
        </authorList>
    </citation>
    <scope>NUCLEOTIDE SEQUENCE</scope>
    <source>
        <tissue evidence="1">Leaves</tissue>
    </source>
</reference>
<gene>
    <name evidence="1" type="ORF">MtrunA17_Chr2g0293531</name>
</gene>
<protein>
    <submittedName>
        <fullName evidence="1">Uncharacterized protein</fullName>
    </submittedName>
</protein>
<comment type="caution">
    <text evidence="1">The sequence shown here is derived from an EMBL/GenBank/DDBJ whole genome shotgun (WGS) entry which is preliminary data.</text>
</comment>
<organism evidence="1">
    <name type="scientific">Medicago truncatula</name>
    <name type="common">Barrel medic</name>
    <name type="synonym">Medicago tribuloides</name>
    <dbReference type="NCBI Taxonomy" id="3880"/>
    <lineage>
        <taxon>Eukaryota</taxon>
        <taxon>Viridiplantae</taxon>
        <taxon>Streptophyta</taxon>
        <taxon>Embryophyta</taxon>
        <taxon>Tracheophyta</taxon>
        <taxon>Spermatophyta</taxon>
        <taxon>Magnoliopsida</taxon>
        <taxon>eudicotyledons</taxon>
        <taxon>Gunneridae</taxon>
        <taxon>Pentapetalae</taxon>
        <taxon>rosids</taxon>
        <taxon>fabids</taxon>
        <taxon>Fabales</taxon>
        <taxon>Fabaceae</taxon>
        <taxon>Papilionoideae</taxon>
        <taxon>50 kb inversion clade</taxon>
        <taxon>NPAAA clade</taxon>
        <taxon>Hologalegina</taxon>
        <taxon>IRL clade</taxon>
        <taxon>Trifolieae</taxon>
        <taxon>Medicago</taxon>
    </lineage>
</organism>
<evidence type="ECO:0000313" key="1">
    <source>
        <dbReference type="EMBL" id="RHN72976.1"/>
    </source>
</evidence>
<name>A0A396J4I4_MEDTR</name>